<dbReference type="AlphaFoldDB" id="A0AAV7KCN4"/>
<keyword evidence="2" id="KW-0812">Transmembrane</keyword>
<evidence type="ECO:0000256" key="1">
    <source>
        <dbReference type="SAM" id="MobiDB-lite"/>
    </source>
</evidence>
<feature type="transmembrane region" description="Helical" evidence="2">
    <location>
        <begin position="419"/>
        <end position="449"/>
    </location>
</feature>
<protein>
    <submittedName>
        <fullName evidence="4">Uncharacterized protein</fullName>
    </submittedName>
</protein>
<dbReference type="EMBL" id="JAKMXF010000088">
    <property type="protein sequence ID" value="KAI6658628.1"/>
    <property type="molecule type" value="Genomic_DNA"/>
</dbReference>
<reference evidence="4 5" key="1">
    <citation type="journal article" date="2023" name="BMC Biol.">
        <title>The compact genome of the sponge Oopsacas minuta (Hexactinellida) is lacking key metazoan core genes.</title>
        <authorList>
            <person name="Santini S."/>
            <person name="Schenkelaars Q."/>
            <person name="Jourda C."/>
            <person name="Duchesne M."/>
            <person name="Belahbib H."/>
            <person name="Rocher C."/>
            <person name="Selva M."/>
            <person name="Riesgo A."/>
            <person name="Vervoort M."/>
            <person name="Leys S.P."/>
            <person name="Kodjabachian L."/>
            <person name="Le Bivic A."/>
            <person name="Borchiellini C."/>
            <person name="Claverie J.M."/>
            <person name="Renard E."/>
        </authorList>
    </citation>
    <scope>NUCLEOTIDE SEQUENCE [LARGE SCALE GENOMIC DNA]</scope>
    <source>
        <strain evidence="4">SPO-2</strain>
    </source>
</reference>
<accession>A0AAV7KCN4</accession>
<comment type="caution">
    <text evidence="4">The sequence shown here is derived from an EMBL/GenBank/DDBJ whole genome shotgun (WGS) entry which is preliminary data.</text>
</comment>
<dbReference type="Proteomes" id="UP001165289">
    <property type="component" value="Unassembled WGS sequence"/>
</dbReference>
<gene>
    <name evidence="4" type="ORF">LOD99_15426</name>
</gene>
<feature type="signal peptide" evidence="3">
    <location>
        <begin position="1"/>
        <end position="17"/>
    </location>
</feature>
<evidence type="ECO:0000313" key="4">
    <source>
        <dbReference type="EMBL" id="KAI6658628.1"/>
    </source>
</evidence>
<feature type="region of interest" description="Disordered" evidence="1">
    <location>
        <begin position="600"/>
        <end position="637"/>
    </location>
</feature>
<name>A0AAV7KCN4_9METZ</name>
<proteinExistence type="predicted"/>
<keyword evidence="3" id="KW-0732">Signal</keyword>
<keyword evidence="2" id="KW-0472">Membrane</keyword>
<feature type="chain" id="PRO_5043776053" evidence="3">
    <location>
        <begin position="18"/>
        <end position="637"/>
    </location>
</feature>
<evidence type="ECO:0000313" key="5">
    <source>
        <dbReference type="Proteomes" id="UP001165289"/>
    </source>
</evidence>
<keyword evidence="5" id="KW-1185">Reference proteome</keyword>
<evidence type="ECO:0000256" key="2">
    <source>
        <dbReference type="SAM" id="Phobius"/>
    </source>
</evidence>
<organism evidence="4 5">
    <name type="scientific">Oopsacas minuta</name>
    <dbReference type="NCBI Taxonomy" id="111878"/>
    <lineage>
        <taxon>Eukaryota</taxon>
        <taxon>Metazoa</taxon>
        <taxon>Porifera</taxon>
        <taxon>Hexactinellida</taxon>
        <taxon>Hexasterophora</taxon>
        <taxon>Lyssacinosida</taxon>
        <taxon>Leucopsacidae</taxon>
        <taxon>Oopsacas</taxon>
    </lineage>
</organism>
<evidence type="ECO:0000256" key="3">
    <source>
        <dbReference type="SAM" id="SignalP"/>
    </source>
</evidence>
<keyword evidence="2" id="KW-1133">Transmembrane helix</keyword>
<sequence>MMRIICLLLISVVSVYTQNNIRILRDVIAPDDVRTANLFSMLGINASQSELEGIPYINSDIQWLVHLEETGIGFNPRFVLELFNTEESPHYQIIAIEIMSSIYDGACGLEEDDLAMISRLEVQIGYDDVFSDVNTTSYLTEGFLDMELLGLTDTNNYIRFRIPPMNGDEIRFVLEDTNPSFQAGSTNLCLQFEFIGLDLNAGTELPPGPLSLLQYNMQEPTFSYTMIDPYDDVMYNGAREMLYTGARGKLTDGIIGTDPDVVEEWVGFDDLAGLQLFFDEIYSVKEIRVYYWSDEVNGAAEPMGDARNRDGNRIMRFQFTTYVYDASVPQLMVYAGEADSPVDLDYVLLRLRTPEASVLISEVSVLREDAAGRLVDVSTGFTQSRISFVPEISADSATTMTSTNTRLPPSPQVTLISSAVIYGAIGIVSCLFLVIASMCIIFVIIFCVIRTRVKKEIIRIQVQHSPVRRKSSSRYEGLTLNGEGNYAEVENVYAQVDRTLPLPPIPGEETKSKQLVKDDSYIEMERSPSYKTNANGLKIDTRQTSKLVTMRTLSEDDYAPVTPPSASIDAKGPPKRVLSDPYVVVTPPPASNEFKLTGIEENQEPVDADRQNPSLAHGIPSISNEYTPMGTKDSPVM</sequence>